<dbReference type="GO" id="GO:0015179">
    <property type="term" value="F:L-amino acid transmembrane transporter activity"/>
    <property type="evidence" value="ECO:0007669"/>
    <property type="project" value="TreeGrafter"/>
</dbReference>
<evidence type="ECO:0000256" key="1">
    <source>
        <dbReference type="ARBA" id="ARBA00004141"/>
    </source>
</evidence>
<comment type="subcellular location">
    <subcellularLocation>
        <location evidence="1">Membrane</location>
        <topology evidence="1">Multi-pass membrane protein</topology>
    </subcellularLocation>
</comment>
<feature type="transmembrane region" description="Helical" evidence="6">
    <location>
        <begin position="235"/>
        <end position="254"/>
    </location>
</feature>
<dbReference type="InterPro" id="IPR002293">
    <property type="entry name" value="AA/rel_permease1"/>
</dbReference>
<evidence type="ECO:0000256" key="4">
    <source>
        <dbReference type="ARBA" id="ARBA00023136"/>
    </source>
</evidence>
<dbReference type="PANTHER" id="PTHR11785:SF512">
    <property type="entry name" value="SOBREMESA, ISOFORM B"/>
    <property type="match status" value="1"/>
</dbReference>
<dbReference type="Proteomes" id="UP000469890">
    <property type="component" value="Unassembled WGS sequence"/>
</dbReference>
<feature type="transmembrane region" description="Helical" evidence="6">
    <location>
        <begin position="442"/>
        <end position="463"/>
    </location>
</feature>
<dbReference type="Pfam" id="PF13520">
    <property type="entry name" value="AA_permease_2"/>
    <property type="match status" value="1"/>
</dbReference>
<comment type="caution">
    <text evidence="7">The sequence shown here is derived from an EMBL/GenBank/DDBJ whole genome shotgun (WGS) entry which is preliminary data.</text>
</comment>
<gene>
    <name evidence="7" type="ORF">FB192DRAFT_1349204</name>
</gene>
<protein>
    <submittedName>
        <fullName evidence="7">L-methionine transporter</fullName>
    </submittedName>
</protein>
<organism evidence="7 8">
    <name type="scientific">Mucor circinelloides f. lusitanicus</name>
    <name type="common">Mucor racemosus var. lusitanicus</name>
    <dbReference type="NCBI Taxonomy" id="29924"/>
    <lineage>
        <taxon>Eukaryota</taxon>
        <taxon>Fungi</taxon>
        <taxon>Fungi incertae sedis</taxon>
        <taxon>Mucoromycota</taxon>
        <taxon>Mucoromycotina</taxon>
        <taxon>Mucoromycetes</taxon>
        <taxon>Mucorales</taxon>
        <taxon>Mucorineae</taxon>
        <taxon>Mucoraceae</taxon>
        <taxon>Mucor</taxon>
    </lineage>
</organism>
<feature type="transmembrane region" description="Helical" evidence="6">
    <location>
        <begin position="469"/>
        <end position="488"/>
    </location>
</feature>
<reference evidence="7 8" key="1">
    <citation type="submission" date="2019-09" db="EMBL/GenBank/DDBJ databases">
        <authorList>
            <consortium name="DOE Joint Genome Institute"/>
            <person name="Mondo S.J."/>
            <person name="Navarro-Mendoza M.I."/>
            <person name="Perez-Arques C."/>
            <person name="Panchal S."/>
            <person name="Nicolas F.E."/>
            <person name="Ganguly P."/>
            <person name="Pangilinan J."/>
            <person name="Grigoriev I."/>
            <person name="Heitman J."/>
            <person name="Sanya K."/>
            <person name="Garre V."/>
        </authorList>
    </citation>
    <scope>NUCLEOTIDE SEQUENCE [LARGE SCALE GENOMIC DNA]</scope>
    <source>
        <strain evidence="7 8">MU402</strain>
    </source>
</reference>
<feature type="transmembrane region" description="Helical" evidence="6">
    <location>
        <begin position="500"/>
        <end position="522"/>
    </location>
</feature>
<dbReference type="EMBL" id="JAAECE010000001">
    <property type="protein sequence ID" value="KAF1806173.1"/>
    <property type="molecule type" value="Genomic_DNA"/>
</dbReference>
<feature type="transmembrane region" description="Helical" evidence="6">
    <location>
        <begin position="306"/>
        <end position="326"/>
    </location>
</feature>
<dbReference type="PIRSF" id="PIRSF006060">
    <property type="entry name" value="AA_transporter"/>
    <property type="match status" value="1"/>
</dbReference>
<feature type="region of interest" description="Disordered" evidence="5">
    <location>
        <begin position="31"/>
        <end position="69"/>
    </location>
</feature>
<feature type="transmembrane region" description="Helical" evidence="6">
    <location>
        <begin position="101"/>
        <end position="118"/>
    </location>
</feature>
<evidence type="ECO:0000313" key="7">
    <source>
        <dbReference type="EMBL" id="KAF1806173.1"/>
    </source>
</evidence>
<dbReference type="Gene3D" id="1.20.1740.10">
    <property type="entry name" value="Amino acid/polyamine transporter I"/>
    <property type="match status" value="1"/>
</dbReference>
<name>A0A8H4BRC6_MUCCL</name>
<keyword evidence="4 6" id="KW-0472">Membrane</keyword>
<feature type="transmembrane region" description="Helical" evidence="6">
    <location>
        <begin position="346"/>
        <end position="368"/>
    </location>
</feature>
<accession>A0A8H4BRC6</accession>
<feature type="transmembrane region" description="Helical" evidence="6">
    <location>
        <begin position="528"/>
        <end position="546"/>
    </location>
</feature>
<dbReference type="AlphaFoldDB" id="A0A8H4BRC6"/>
<feature type="compositionally biased region" description="Basic and acidic residues" evidence="5">
    <location>
        <begin position="47"/>
        <end position="68"/>
    </location>
</feature>
<dbReference type="PANTHER" id="PTHR11785">
    <property type="entry name" value="AMINO ACID TRANSPORTER"/>
    <property type="match status" value="1"/>
</dbReference>
<evidence type="ECO:0000313" key="8">
    <source>
        <dbReference type="Proteomes" id="UP000469890"/>
    </source>
</evidence>
<evidence type="ECO:0000256" key="6">
    <source>
        <dbReference type="SAM" id="Phobius"/>
    </source>
</evidence>
<feature type="transmembrane region" description="Helical" evidence="6">
    <location>
        <begin position="266"/>
        <end position="286"/>
    </location>
</feature>
<proteinExistence type="predicted"/>
<evidence type="ECO:0000256" key="3">
    <source>
        <dbReference type="ARBA" id="ARBA00022989"/>
    </source>
</evidence>
<keyword evidence="3 6" id="KW-1133">Transmembrane helix</keyword>
<dbReference type="FunFam" id="1.20.1740.10:FF:000042">
    <property type="entry name" value="Similar to amino acid transporter"/>
    <property type="match status" value="1"/>
</dbReference>
<evidence type="ECO:0000256" key="5">
    <source>
        <dbReference type="SAM" id="MobiDB-lite"/>
    </source>
</evidence>
<dbReference type="InterPro" id="IPR050598">
    <property type="entry name" value="AminoAcid_Transporter"/>
</dbReference>
<feature type="transmembrane region" description="Helical" evidence="6">
    <location>
        <begin position="167"/>
        <end position="187"/>
    </location>
</feature>
<dbReference type="GO" id="GO:0016020">
    <property type="term" value="C:membrane"/>
    <property type="evidence" value="ECO:0007669"/>
    <property type="project" value="UniProtKB-SubCell"/>
</dbReference>
<sequence length="582" mass="63838">MALNNNHDSIYQESALDTTFRIHESDADSLFSTGSHQFNRDEQDEQDDRHNGLDDDHQTLLPLTHHDNSSSNSVFSFETIPMIPLSQTQARGPELQKKVSFWNGLGLVVGLMIGSGLFSSPGPVLESSGAYGTALVVWLISGLLAMCGALCYAELGTMLPMNGGEAVYLGRAFGSLVSFMFEFVTIVIQKPGSLAIICIVFGDYVSRIAYHTYFFNVPHDSDASVELADSVIPPFLPKLLAVVCLLVLTLINAFSVRAGIRVQDVLTVVKVLTAIVISVVGVVVLTNKGLVVGNSLQGDPFQGFGSISFGQFAVAFYSGLWAYEGWNNLNYVSGEMKDPHRDLPRVIIFGIPLVIFCYMLSNVAYLAALRFEVVTHTNTVAMDFGKKIFGPAGGIIFAVCVSLSCFGSANASVFTGARIIYVSAKQGHIPSFFGKLSQSRQTPILALLLQACLTTVMIMIGSFRVLVNFYSLSAWIFYLLAVLSLLIFRYTEPGLKRPYRVWLSTPILFCMVALFLCTTPFIEAPIESAIALGIVLLAIPIWLVHVKFRPWIARGWEHITSRIKGDSRNRQGYHGMEMTEAD</sequence>
<feature type="transmembrane region" description="Helical" evidence="6">
    <location>
        <begin position="130"/>
        <end position="155"/>
    </location>
</feature>
<evidence type="ECO:0000256" key="2">
    <source>
        <dbReference type="ARBA" id="ARBA00022692"/>
    </source>
</evidence>
<feature type="transmembrane region" description="Helical" evidence="6">
    <location>
        <begin position="388"/>
        <end position="421"/>
    </location>
</feature>
<keyword evidence="2 6" id="KW-0812">Transmembrane</keyword>